<protein>
    <recommendedName>
        <fullName evidence="2">Lipoyl-binding domain-containing protein</fullName>
    </recommendedName>
</protein>
<keyword evidence="1" id="KW-1133">Transmembrane helix</keyword>
<dbReference type="PRINTS" id="PR01490">
    <property type="entry name" value="RTXTOXIND"/>
</dbReference>
<feature type="domain" description="Lipoyl-binding" evidence="2">
    <location>
        <begin position="71"/>
        <end position="133"/>
    </location>
</feature>
<gene>
    <name evidence="3" type="ORF">SVTN_01450</name>
</gene>
<keyword evidence="1" id="KW-0472">Membrane</keyword>
<accession>A0A0B5HMM9</accession>
<dbReference type="STRING" id="362257.SVTN_01450"/>
<keyword evidence="4" id="KW-1185">Reference proteome</keyword>
<dbReference type="Proteomes" id="UP000031774">
    <property type="component" value="Chromosome"/>
</dbReference>
<organism evidence="3 4">
    <name type="scientific">Streptomyces vietnamensis</name>
    <dbReference type="NCBI Taxonomy" id="362257"/>
    <lineage>
        <taxon>Bacteria</taxon>
        <taxon>Bacillati</taxon>
        <taxon>Actinomycetota</taxon>
        <taxon>Actinomycetes</taxon>
        <taxon>Kitasatosporales</taxon>
        <taxon>Streptomycetaceae</taxon>
        <taxon>Streptomyces</taxon>
    </lineage>
</organism>
<evidence type="ECO:0000313" key="3">
    <source>
        <dbReference type="EMBL" id="AJF63360.1"/>
    </source>
</evidence>
<proteinExistence type="predicted"/>
<dbReference type="InterPro" id="IPR011053">
    <property type="entry name" value="Single_hybrid_motif"/>
</dbReference>
<keyword evidence="1" id="KW-0812">Transmembrane</keyword>
<dbReference type="PANTHER" id="PTHR30386">
    <property type="entry name" value="MEMBRANE FUSION SUBUNIT OF EMRAB-TOLC MULTIDRUG EFFLUX PUMP"/>
    <property type="match status" value="1"/>
</dbReference>
<dbReference type="RefSeq" id="WP_041127445.1">
    <property type="nucleotide sequence ID" value="NZ_CP010407.1"/>
</dbReference>
<dbReference type="Pfam" id="PF00364">
    <property type="entry name" value="Biotin_lipoyl"/>
    <property type="match status" value="1"/>
</dbReference>
<evidence type="ECO:0000256" key="1">
    <source>
        <dbReference type="SAM" id="Phobius"/>
    </source>
</evidence>
<dbReference type="AlphaFoldDB" id="A0A0B5HMM9"/>
<name>A0A0B5HMM9_9ACTN</name>
<dbReference type="InterPro" id="IPR050739">
    <property type="entry name" value="MFP"/>
</dbReference>
<dbReference type="Gene3D" id="2.40.50.100">
    <property type="match status" value="1"/>
</dbReference>
<dbReference type="KEGG" id="svt:SVTN_01450"/>
<dbReference type="HOGENOM" id="CLU_028453_0_1_11"/>
<feature type="transmembrane region" description="Helical" evidence="1">
    <location>
        <begin position="30"/>
        <end position="47"/>
    </location>
</feature>
<evidence type="ECO:0000259" key="2">
    <source>
        <dbReference type="Pfam" id="PF00364"/>
    </source>
</evidence>
<dbReference type="PANTHER" id="PTHR30386:SF28">
    <property type="entry name" value="EXPORTED PROTEIN"/>
    <property type="match status" value="1"/>
</dbReference>
<dbReference type="InterPro" id="IPR000089">
    <property type="entry name" value="Biotin_lipoyl"/>
</dbReference>
<evidence type="ECO:0000313" key="4">
    <source>
        <dbReference type="Proteomes" id="UP000031774"/>
    </source>
</evidence>
<dbReference type="SUPFAM" id="SSF51230">
    <property type="entry name" value="Single hybrid motif"/>
    <property type="match status" value="1"/>
</dbReference>
<reference evidence="3 4" key="1">
    <citation type="submission" date="2014-12" db="EMBL/GenBank/DDBJ databases">
        <title>Complete genome sequence of Streptomyces vietnamensis strain GIMV4.0001, a genetic manipulable producer of the benzoisochromanequinone antibiotic granaticin.</title>
        <authorList>
            <person name="Deng M.R."/>
            <person name="Guo J."/>
            <person name="Ma L.Y."/>
            <person name="Feng G.D."/>
            <person name="Mo C.Y."/>
            <person name="Zhu H.H."/>
        </authorList>
    </citation>
    <scope>NUCLEOTIDE SEQUENCE [LARGE SCALE GENOMIC DNA]</scope>
    <source>
        <strain evidence="4">GIMV4.0001</strain>
    </source>
</reference>
<dbReference type="EMBL" id="CP010407">
    <property type="protein sequence ID" value="AJF63360.1"/>
    <property type="molecule type" value="Genomic_DNA"/>
</dbReference>
<sequence>MQFRRNALSKLQSPEELDVPVRFARPQGRLVLAVTVVVMAAAGFWALTGSVTSKLTAPGLLTHGEGTYLLQSPVAGQVTEVLVEEGRSVAAGAPLLTVRTERGDRPVRAVAGGRVTTLYARLGSVVTTGADVATVERVTDPAAPLVAVLYLPGDSAATIRAGAPVDLGVQSAPRDRFGVLHGRVTAVGRTPQTQAQLRSFLGDGGLAAQFSRQGDPVAVLVALDRSAATASGYAWSSTDGPPHAPVSGTPVTGSVHLAAQRPVDWLLP</sequence>